<proteinExistence type="predicted"/>
<sequence length="47" mass="5522">MDIKKAGAIDKAKEMLLDGETVDYIMRETRLRLKDIKKIQTEISKHF</sequence>
<accession>A0ABN1JF17</accession>
<dbReference type="Proteomes" id="UP001501510">
    <property type="component" value="Unassembled WGS sequence"/>
</dbReference>
<comment type="caution">
    <text evidence="1">The sequence shown here is derived from an EMBL/GenBank/DDBJ whole genome shotgun (WGS) entry which is preliminary data.</text>
</comment>
<dbReference type="RefSeq" id="WP_343760382.1">
    <property type="nucleotide sequence ID" value="NZ_BAAACG010000008.1"/>
</dbReference>
<keyword evidence="2" id="KW-1185">Reference proteome</keyword>
<gene>
    <name evidence="1" type="ORF">GCM10008906_14720</name>
</gene>
<evidence type="ECO:0000313" key="1">
    <source>
        <dbReference type="EMBL" id="GAA0737942.1"/>
    </source>
</evidence>
<protein>
    <submittedName>
        <fullName evidence="1">Uncharacterized protein</fullName>
    </submittedName>
</protein>
<organism evidence="1 2">
    <name type="scientific">Clostridium oceanicum</name>
    <dbReference type="NCBI Taxonomy" id="1543"/>
    <lineage>
        <taxon>Bacteria</taxon>
        <taxon>Bacillati</taxon>
        <taxon>Bacillota</taxon>
        <taxon>Clostridia</taxon>
        <taxon>Eubacteriales</taxon>
        <taxon>Clostridiaceae</taxon>
        <taxon>Clostridium</taxon>
    </lineage>
</organism>
<evidence type="ECO:0000313" key="2">
    <source>
        <dbReference type="Proteomes" id="UP001501510"/>
    </source>
</evidence>
<reference evidence="1 2" key="1">
    <citation type="journal article" date="2019" name="Int. J. Syst. Evol. Microbiol.">
        <title>The Global Catalogue of Microorganisms (GCM) 10K type strain sequencing project: providing services to taxonomists for standard genome sequencing and annotation.</title>
        <authorList>
            <consortium name="The Broad Institute Genomics Platform"/>
            <consortium name="The Broad Institute Genome Sequencing Center for Infectious Disease"/>
            <person name="Wu L."/>
            <person name="Ma J."/>
        </authorList>
    </citation>
    <scope>NUCLEOTIDE SEQUENCE [LARGE SCALE GENOMIC DNA]</scope>
    <source>
        <strain evidence="1 2">JCM 1407</strain>
    </source>
</reference>
<dbReference type="EMBL" id="BAAACG010000008">
    <property type="protein sequence ID" value="GAA0737942.1"/>
    <property type="molecule type" value="Genomic_DNA"/>
</dbReference>
<name>A0ABN1JF17_9CLOT</name>